<dbReference type="InterPro" id="IPR001451">
    <property type="entry name" value="Hexapep"/>
</dbReference>
<evidence type="ECO:0000259" key="3">
    <source>
        <dbReference type="SMART" id="SM01266"/>
    </source>
</evidence>
<keyword evidence="5" id="KW-1185">Reference proteome</keyword>
<comment type="similarity">
    <text evidence="1">Belongs to the transferase hexapeptide repeat family.</text>
</comment>
<dbReference type="EMBL" id="MU006092">
    <property type="protein sequence ID" value="KAF2840563.1"/>
    <property type="molecule type" value="Genomic_DNA"/>
</dbReference>
<evidence type="ECO:0000313" key="4">
    <source>
        <dbReference type="EMBL" id="KAF2840563.1"/>
    </source>
</evidence>
<dbReference type="OrthoDB" id="25818at2759"/>
<dbReference type="GO" id="GO:0016407">
    <property type="term" value="F:acetyltransferase activity"/>
    <property type="evidence" value="ECO:0007669"/>
    <property type="project" value="InterPro"/>
</dbReference>
<dbReference type="InterPro" id="IPR051159">
    <property type="entry name" value="Hexapeptide_acetyltransf"/>
</dbReference>
<dbReference type="PANTHER" id="PTHR23416">
    <property type="entry name" value="SIALIC ACID SYNTHASE-RELATED"/>
    <property type="match status" value="1"/>
</dbReference>
<dbReference type="InterPro" id="IPR018357">
    <property type="entry name" value="Hexapep_transf_CS"/>
</dbReference>
<dbReference type="Proteomes" id="UP000799429">
    <property type="component" value="Unassembled WGS sequence"/>
</dbReference>
<evidence type="ECO:0000313" key="5">
    <source>
        <dbReference type="Proteomes" id="UP000799429"/>
    </source>
</evidence>
<dbReference type="AlphaFoldDB" id="A0A9P4SDA0"/>
<comment type="caution">
    <text evidence="4">The sequence shown here is derived from an EMBL/GenBank/DDBJ whole genome shotgun (WGS) entry which is preliminary data.</text>
</comment>
<organism evidence="4 5">
    <name type="scientific">Patellaria atrata CBS 101060</name>
    <dbReference type="NCBI Taxonomy" id="1346257"/>
    <lineage>
        <taxon>Eukaryota</taxon>
        <taxon>Fungi</taxon>
        <taxon>Dikarya</taxon>
        <taxon>Ascomycota</taxon>
        <taxon>Pezizomycotina</taxon>
        <taxon>Dothideomycetes</taxon>
        <taxon>Dothideomycetes incertae sedis</taxon>
        <taxon>Patellariales</taxon>
        <taxon>Patellariaceae</taxon>
        <taxon>Patellaria</taxon>
    </lineage>
</organism>
<evidence type="ECO:0000256" key="2">
    <source>
        <dbReference type="ARBA" id="ARBA00022679"/>
    </source>
</evidence>
<accession>A0A9P4SDA0</accession>
<gene>
    <name evidence="4" type="ORF">M501DRAFT_930301</name>
</gene>
<dbReference type="Pfam" id="PF14602">
    <property type="entry name" value="Hexapep_2"/>
    <property type="match status" value="1"/>
</dbReference>
<dbReference type="SMART" id="SM01266">
    <property type="entry name" value="Mac"/>
    <property type="match status" value="1"/>
</dbReference>
<dbReference type="GO" id="GO:0008374">
    <property type="term" value="F:O-acyltransferase activity"/>
    <property type="evidence" value="ECO:0007669"/>
    <property type="project" value="TreeGrafter"/>
</dbReference>
<dbReference type="InterPro" id="IPR011004">
    <property type="entry name" value="Trimer_LpxA-like_sf"/>
</dbReference>
<dbReference type="SUPFAM" id="SSF51161">
    <property type="entry name" value="Trimeric LpxA-like enzymes"/>
    <property type="match status" value="1"/>
</dbReference>
<name>A0A9P4SDA0_9PEZI</name>
<evidence type="ECO:0000256" key="1">
    <source>
        <dbReference type="ARBA" id="ARBA00007274"/>
    </source>
</evidence>
<protein>
    <submittedName>
        <fullName evidence="4">Nodulation protein L</fullName>
    </submittedName>
</protein>
<dbReference type="Pfam" id="PF12464">
    <property type="entry name" value="Mac"/>
    <property type="match status" value="1"/>
</dbReference>
<dbReference type="PROSITE" id="PS00101">
    <property type="entry name" value="HEXAPEP_TRANSFERASES"/>
    <property type="match status" value="1"/>
</dbReference>
<dbReference type="InterPro" id="IPR024688">
    <property type="entry name" value="Mac_dom"/>
</dbReference>
<proteinExistence type="inferred from homology"/>
<dbReference type="Gene3D" id="2.160.10.10">
    <property type="entry name" value="Hexapeptide repeat proteins"/>
    <property type="match status" value="1"/>
</dbReference>
<keyword evidence="2" id="KW-0808">Transferase</keyword>
<dbReference type="PANTHER" id="PTHR23416:SF76">
    <property type="entry name" value="ZN(II)2CYS6 TRANSCRIPTION FACTOR (EUROFUNG)"/>
    <property type="match status" value="1"/>
</dbReference>
<dbReference type="CDD" id="cd03357">
    <property type="entry name" value="LbH_MAT_GAT"/>
    <property type="match status" value="1"/>
</dbReference>
<reference evidence="4" key="1">
    <citation type="journal article" date="2020" name="Stud. Mycol.">
        <title>101 Dothideomycetes genomes: a test case for predicting lifestyles and emergence of pathogens.</title>
        <authorList>
            <person name="Haridas S."/>
            <person name="Albert R."/>
            <person name="Binder M."/>
            <person name="Bloem J."/>
            <person name="Labutti K."/>
            <person name="Salamov A."/>
            <person name="Andreopoulos B."/>
            <person name="Baker S."/>
            <person name="Barry K."/>
            <person name="Bills G."/>
            <person name="Bluhm B."/>
            <person name="Cannon C."/>
            <person name="Castanera R."/>
            <person name="Culley D."/>
            <person name="Daum C."/>
            <person name="Ezra D."/>
            <person name="Gonzalez J."/>
            <person name="Henrissat B."/>
            <person name="Kuo A."/>
            <person name="Liang C."/>
            <person name="Lipzen A."/>
            <person name="Lutzoni F."/>
            <person name="Magnuson J."/>
            <person name="Mondo S."/>
            <person name="Nolan M."/>
            <person name="Ohm R."/>
            <person name="Pangilinan J."/>
            <person name="Park H.-J."/>
            <person name="Ramirez L."/>
            <person name="Alfaro M."/>
            <person name="Sun H."/>
            <person name="Tritt A."/>
            <person name="Yoshinaga Y."/>
            <person name="Zwiers L.-H."/>
            <person name="Turgeon B."/>
            <person name="Goodwin S."/>
            <person name="Spatafora J."/>
            <person name="Crous P."/>
            <person name="Grigoriev I."/>
        </authorList>
    </citation>
    <scope>NUCLEOTIDE SEQUENCE</scope>
    <source>
        <strain evidence="4">CBS 101060</strain>
    </source>
</reference>
<feature type="domain" description="Maltose/galactoside acetyltransferase" evidence="3">
    <location>
        <begin position="5"/>
        <end position="61"/>
    </location>
</feature>
<sequence>MLSEKEKMFKGEKYLPFSQQLVEERENCKAALWRFNHSMDPGRGVTREERTRLFKAILQPSWIPRRTNQSSPNPHPIGSLGSDVCVEAPFYCEYGYNINIGPDVVIGPNCTILDPCIIIISARCIIGPNVNIYGNSVDLHPARRQGSKGPAQGKRIVIEEDCFIGGNVTICPGVTIGKGSTVAAGSVVINDIPRYVLAAGNPTRVVRGMYGVGQG</sequence>